<keyword evidence="4 5" id="KW-0472">Membrane</keyword>
<feature type="transmembrane region" description="Helical" evidence="5">
    <location>
        <begin position="140"/>
        <end position="164"/>
    </location>
</feature>
<evidence type="ECO:0000256" key="1">
    <source>
        <dbReference type="ARBA" id="ARBA00004141"/>
    </source>
</evidence>
<gene>
    <name evidence="7" type="ORF">I5803_13510</name>
</gene>
<feature type="transmembrane region" description="Helical" evidence="5">
    <location>
        <begin position="427"/>
        <end position="445"/>
    </location>
</feature>
<dbReference type="GO" id="GO:0016874">
    <property type="term" value="F:ligase activity"/>
    <property type="evidence" value="ECO:0007669"/>
    <property type="project" value="UniProtKB-KW"/>
</dbReference>
<comment type="subcellular location">
    <subcellularLocation>
        <location evidence="1">Membrane</location>
        <topology evidence="1">Multi-pass membrane protein</topology>
    </subcellularLocation>
</comment>
<evidence type="ECO:0000256" key="4">
    <source>
        <dbReference type="ARBA" id="ARBA00023136"/>
    </source>
</evidence>
<dbReference type="AlphaFoldDB" id="A0A931H5X2"/>
<feature type="domain" description="O-antigen ligase-related" evidence="6">
    <location>
        <begin position="233"/>
        <end position="372"/>
    </location>
</feature>
<feature type="transmembrane region" description="Helical" evidence="5">
    <location>
        <begin position="221"/>
        <end position="241"/>
    </location>
</feature>
<feature type="transmembrane region" description="Helical" evidence="5">
    <location>
        <begin position="108"/>
        <end position="128"/>
    </location>
</feature>
<accession>A0A931H5X2</accession>
<evidence type="ECO:0000259" key="6">
    <source>
        <dbReference type="Pfam" id="PF04932"/>
    </source>
</evidence>
<dbReference type="RefSeq" id="WP_196986863.1">
    <property type="nucleotide sequence ID" value="NZ_JADWYS010000001.1"/>
</dbReference>
<dbReference type="InterPro" id="IPR007016">
    <property type="entry name" value="O-antigen_ligase-rel_domated"/>
</dbReference>
<evidence type="ECO:0000256" key="5">
    <source>
        <dbReference type="SAM" id="Phobius"/>
    </source>
</evidence>
<organism evidence="7 8">
    <name type="scientific">Caenimonas aquaedulcis</name>
    <dbReference type="NCBI Taxonomy" id="2793270"/>
    <lineage>
        <taxon>Bacteria</taxon>
        <taxon>Pseudomonadati</taxon>
        <taxon>Pseudomonadota</taxon>
        <taxon>Betaproteobacteria</taxon>
        <taxon>Burkholderiales</taxon>
        <taxon>Comamonadaceae</taxon>
        <taxon>Caenimonas</taxon>
    </lineage>
</organism>
<evidence type="ECO:0000256" key="3">
    <source>
        <dbReference type="ARBA" id="ARBA00022989"/>
    </source>
</evidence>
<comment type="caution">
    <text evidence="7">The sequence shown here is derived from an EMBL/GenBank/DDBJ whole genome shotgun (WGS) entry which is preliminary data.</text>
</comment>
<feature type="transmembrane region" description="Helical" evidence="5">
    <location>
        <begin position="15"/>
        <end position="36"/>
    </location>
</feature>
<evidence type="ECO:0000256" key="2">
    <source>
        <dbReference type="ARBA" id="ARBA00022692"/>
    </source>
</evidence>
<protein>
    <submittedName>
        <fullName evidence="7">O-antigen ligase family protein</fullName>
    </submittedName>
</protein>
<keyword evidence="2 5" id="KW-0812">Transmembrane</keyword>
<dbReference type="Pfam" id="PF04932">
    <property type="entry name" value="Wzy_C"/>
    <property type="match status" value="1"/>
</dbReference>
<keyword evidence="8" id="KW-1185">Reference proteome</keyword>
<sequence length="463" mass="49264">MLLSPLMRGGNRHVALIPLEWIALLVLAALWAAWLLEARAPDDPEAPAPSRWLALLLLAPVLLAAVQLTPLPPALWSRLPGHEIYADTLAWAGVANDRWRPLSVSPGATAASLLAALPLVAVFLLACTGSRQRLRMLLRVVVAVAFCEVALALLQVSGGVHSPFFFGINTYGPPVGTFGNRNHFANYLAMALAAYTWLGFESAHGHKRKSGATRKPTAFSSGHATALWIAGGLVLVLGILLSRSRGAAAFGLPAAAAALAAASLRINGWSRGLRFALPVAAVLVAAAGAMIGFDNVLSRMSGSQLAASADFRGLLAKRSFDGAMAFWPWGAGWGTYDLAFQRFLPESIAGYPNHAHHDYVEMLFEGGLVFVLLAAAFAWLAAQRAMLLARTALRERTLDDEAMAATLCGLGLLGLLAHSLVEFNLRIPANAILGALLAGIYLRPLPRRPRTHDRPSQPHPPGD</sequence>
<dbReference type="EMBL" id="JADWYS010000001">
    <property type="protein sequence ID" value="MBG9389047.1"/>
    <property type="molecule type" value="Genomic_DNA"/>
</dbReference>
<feature type="transmembrane region" description="Helical" evidence="5">
    <location>
        <begin position="184"/>
        <end position="200"/>
    </location>
</feature>
<reference evidence="7" key="1">
    <citation type="submission" date="2020-11" db="EMBL/GenBank/DDBJ databases">
        <title>Bacterial whole genome sequence for Caenimonas sp. DR4.4.</title>
        <authorList>
            <person name="Le V."/>
            <person name="Ko S.-R."/>
            <person name="Ahn C.-Y."/>
            <person name="Oh H.-M."/>
        </authorList>
    </citation>
    <scope>NUCLEOTIDE SEQUENCE</scope>
    <source>
        <strain evidence="7">DR4.4</strain>
    </source>
</reference>
<feature type="transmembrane region" description="Helical" evidence="5">
    <location>
        <begin position="362"/>
        <end position="382"/>
    </location>
</feature>
<dbReference type="PANTHER" id="PTHR37422:SF23">
    <property type="entry name" value="TEICHURONIC ACID BIOSYNTHESIS PROTEIN TUAE"/>
    <property type="match status" value="1"/>
</dbReference>
<dbReference type="GO" id="GO:0016020">
    <property type="term" value="C:membrane"/>
    <property type="evidence" value="ECO:0007669"/>
    <property type="project" value="UniProtKB-SubCell"/>
</dbReference>
<dbReference type="Proteomes" id="UP000651050">
    <property type="component" value="Unassembled WGS sequence"/>
</dbReference>
<feature type="transmembrane region" description="Helical" evidence="5">
    <location>
        <begin position="273"/>
        <end position="293"/>
    </location>
</feature>
<feature type="transmembrane region" description="Helical" evidence="5">
    <location>
        <begin position="247"/>
        <end position="266"/>
    </location>
</feature>
<feature type="transmembrane region" description="Helical" evidence="5">
    <location>
        <begin position="402"/>
        <end position="421"/>
    </location>
</feature>
<evidence type="ECO:0000313" key="8">
    <source>
        <dbReference type="Proteomes" id="UP000651050"/>
    </source>
</evidence>
<keyword evidence="7" id="KW-0436">Ligase</keyword>
<evidence type="ECO:0000313" key="7">
    <source>
        <dbReference type="EMBL" id="MBG9389047.1"/>
    </source>
</evidence>
<name>A0A931H5X2_9BURK</name>
<proteinExistence type="predicted"/>
<keyword evidence="3 5" id="KW-1133">Transmembrane helix</keyword>
<dbReference type="InterPro" id="IPR051533">
    <property type="entry name" value="WaaL-like"/>
</dbReference>
<dbReference type="PANTHER" id="PTHR37422">
    <property type="entry name" value="TEICHURONIC ACID BIOSYNTHESIS PROTEIN TUAE"/>
    <property type="match status" value="1"/>
</dbReference>